<organism evidence="1 2">
    <name type="scientific">Nonlabens dokdonensis</name>
    <dbReference type="NCBI Taxonomy" id="328515"/>
    <lineage>
        <taxon>Bacteria</taxon>
        <taxon>Pseudomonadati</taxon>
        <taxon>Bacteroidota</taxon>
        <taxon>Flavobacteriia</taxon>
        <taxon>Flavobacteriales</taxon>
        <taxon>Flavobacteriaceae</taxon>
        <taxon>Nonlabens</taxon>
    </lineage>
</organism>
<dbReference type="EMBL" id="MAAX01000108">
    <property type="protein sequence ID" value="OUS15452.1"/>
    <property type="molecule type" value="Genomic_DNA"/>
</dbReference>
<accession>A0A1Z8AYP0</accession>
<comment type="caution">
    <text evidence="1">The sequence shown here is derived from an EMBL/GenBank/DDBJ whole genome shotgun (WGS) entry which is preliminary data.</text>
</comment>
<evidence type="ECO:0000313" key="2">
    <source>
        <dbReference type="Proteomes" id="UP000196102"/>
    </source>
</evidence>
<dbReference type="Proteomes" id="UP000196102">
    <property type="component" value="Unassembled WGS sequence"/>
</dbReference>
<reference evidence="2" key="1">
    <citation type="journal article" date="2017" name="Proc. Natl. Acad. Sci. U.S.A.">
        <title>Simulation of Deepwater Horizon oil plume reveals substrate specialization within a complex community of hydrocarbon-degraders.</title>
        <authorList>
            <person name="Hu P."/>
            <person name="Dubinsky E.A."/>
            <person name="Probst A.J."/>
            <person name="Wang J."/>
            <person name="Sieber C.M.K."/>
            <person name="Tom L.M."/>
            <person name="Gardinali P."/>
            <person name="Banfield J.F."/>
            <person name="Atlas R.M."/>
            <person name="Andersen G.L."/>
        </authorList>
    </citation>
    <scope>NUCLEOTIDE SEQUENCE [LARGE SCALE GENOMIC DNA]</scope>
</reference>
<gene>
    <name evidence="1" type="ORF">A9Q93_06830</name>
</gene>
<evidence type="ECO:0000313" key="1">
    <source>
        <dbReference type="EMBL" id="OUS15452.1"/>
    </source>
</evidence>
<proteinExistence type="predicted"/>
<protein>
    <submittedName>
        <fullName evidence="1">Uncharacterized protein</fullName>
    </submittedName>
</protein>
<name>A0A1Z8AYP0_9FLAO</name>
<sequence>MMFSKKTFSFSAVCKIKIVLFFFSAMNEIFRQVFHSLDLFGYFLEQCEKVTGARSFQKRQLLLQPTVLNN</sequence>
<dbReference type="AlphaFoldDB" id="A0A1Z8AYP0"/>